<reference evidence="5" key="1">
    <citation type="journal article" date="2010" name="Nat. Biotechnol.">
        <title>Draft genome sequence of the oilseed species Ricinus communis.</title>
        <authorList>
            <person name="Chan A.P."/>
            <person name="Crabtree J."/>
            <person name="Zhao Q."/>
            <person name="Lorenzi H."/>
            <person name="Orvis J."/>
            <person name="Puiu D."/>
            <person name="Melake-Berhan A."/>
            <person name="Jones K.M."/>
            <person name="Redman J."/>
            <person name="Chen G."/>
            <person name="Cahoon E.B."/>
            <person name="Gedil M."/>
            <person name="Stanke M."/>
            <person name="Haas B.J."/>
            <person name="Wortman J.R."/>
            <person name="Fraser-Liggett C.M."/>
            <person name="Ravel J."/>
            <person name="Rabinowicz P.D."/>
        </authorList>
    </citation>
    <scope>NUCLEOTIDE SEQUENCE [LARGE SCALE GENOMIC DNA]</scope>
    <source>
        <strain evidence="5">cv. Hale</strain>
    </source>
</reference>
<dbReference type="AlphaFoldDB" id="B9TI76"/>
<dbReference type="Proteomes" id="UP000008311">
    <property type="component" value="Unassembled WGS sequence"/>
</dbReference>
<evidence type="ECO:0000256" key="2">
    <source>
        <dbReference type="ARBA" id="ARBA00023014"/>
    </source>
</evidence>
<dbReference type="EMBL" id="EQ982253">
    <property type="protein sequence ID" value="EEF24440.1"/>
    <property type="molecule type" value="Genomic_DNA"/>
</dbReference>
<dbReference type="Gene3D" id="2.40.40.20">
    <property type="match status" value="1"/>
</dbReference>
<dbReference type="GO" id="GO:0051536">
    <property type="term" value="F:iron-sulfur cluster binding"/>
    <property type="evidence" value="ECO:0007669"/>
    <property type="project" value="UniProtKB-KW"/>
</dbReference>
<gene>
    <name evidence="4" type="ORF">RCOM_1821980</name>
</gene>
<dbReference type="Pfam" id="PF01568">
    <property type="entry name" value="Molydop_binding"/>
    <property type="match status" value="1"/>
</dbReference>
<dbReference type="SUPFAM" id="SSF50692">
    <property type="entry name" value="ADC-like"/>
    <property type="match status" value="1"/>
</dbReference>
<name>B9TI76_RICCO</name>
<dbReference type="GO" id="GO:0043546">
    <property type="term" value="F:molybdopterin cofactor binding"/>
    <property type="evidence" value="ECO:0007669"/>
    <property type="project" value="InterPro"/>
</dbReference>
<protein>
    <recommendedName>
        <fullName evidence="3">Molybdopterin dinucleotide-binding domain-containing protein</fullName>
    </recommendedName>
</protein>
<evidence type="ECO:0000256" key="1">
    <source>
        <dbReference type="ARBA" id="ARBA00023004"/>
    </source>
</evidence>
<dbReference type="InParanoid" id="B9TI76"/>
<dbReference type="InterPro" id="IPR050612">
    <property type="entry name" value="Prok_Mopterin_Oxidored"/>
</dbReference>
<feature type="domain" description="Molybdopterin dinucleotide-binding" evidence="3">
    <location>
        <begin position="96"/>
        <end position="201"/>
    </location>
</feature>
<dbReference type="InterPro" id="IPR009010">
    <property type="entry name" value="Asp_de-COase-like_dom_sf"/>
</dbReference>
<keyword evidence="2" id="KW-0479">Metal-binding</keyword>
<evidence type="ECO:0000313" key="4">
    <source>
        <dbReference type="EMBL" id="EEF24440.1"/>
    </source>
</evidence>
<organism evidence="4 5">
    <name type="scientific">Ricinus communis</name>
    <name type="common">Castor bean</name>
    <dbReference type="NCBI Taxonomy" id="3988"/>
    <lineage>
        <taxon>Eukaryota</taxon>
        <taxon>Viridiplantae</taxon>
        <taxon>Streptophyta</taxon>
        <taxon>Embryophyta</taxon>
        <taxon>Tracheophyta</taxon>
        <taxon>Spermatophyta</taxon>
        <taxon>Magnoliopsida</taxon>
        <taxon>eudicotyledons</taxon>
        <taxon>Gunneridae</taxon>
        <taxon>Pentapetalae</taxon>
        <taxon>rosids</taxon>
        <taxon>fabids</taxon>
        <taxon>Malpighiales</taxon>
        <taxon>Euphorbiaceae</taxon>
        <taxon>Acalyphoideae</taxon>
        <taxon>Acalypheae</taxon>
        <taxon>Ricinus</taxon>
    </lineage>
</organism>
<dbReference type="PANTHER" id="PTHR43742:SF6">
    <property type="entry name" value="OXIDOREDUCTASE YYAE-RELATED"/>
    <property type="match status" value="1"/>
</dbReference>
<evidence type="ECO:0000259" key="3">
    <source>
        <dbReference type="Pfam" id="PF01568"/>
    </source>
</evidence>
<dbReference type="GO" id="GO:0016491">
    <property type="term" value="F:oxidoreductase activity"/>
    <property type="evidence" value="ECO:0007669"/>
    <property type="project" value="InterPro"/>
</dbReference>
<proteinExistence type="predicted"/>
<accession>B9TI76</accession>
<keyword evidence="2" id="KW-0411">Iron-sulfur</keyword>
<dbReference type="PANTHER" id="PTHR43742">
    <property type="entry name" value="TRIMETHYLAMINE-N-OXIDE REDUCTASE"/>
    <property type="match status" value="1"/>
</dbReference>
<sequence>MGLESPLNQHPELDDGTDLVNGMLAARGLSIDDLRAAPRHTVVFPEDERDSLFKRCLQHPDKKVDCCPGKFAEMNLFERCSAIFAELDQEDAHTLKIISLRTPYIQNSWFSNLRPFRRGMRAGSPLYMCEQDAKRRGLHTGDVVCVVSDYGSIETELFISDEVRAGTVAMSHGSGHQKSFGLRVAADNPGANYNALLPTGTEAYEPLSHMSWMTGIPVVVQRAKVLEQTPP</sequence>
<keyword evidence="1" id="KW-0408">Iron</keyword>
<evidence type="ECO:0000313" key="5">
    <source>
        <dbReference type="Proteomes" id="UP000008311"/>
    </source>
</evidence>
<dbReference type="InterPro" id="IPR006657">
    <property type="entry name" value="MoPterin_dinucl-bd_dom"/>
</dbReference>
<keyword evidence="5" id="KW-1185">Reference proteome</keyword>